<protein>
    <recommendedName>
        <fullName evidence="8">Probable membrane transporter protein</fullName>
    </recommendedName>
</protein>
<keyword evidence="5 8" id="KW-0812">Transmembrane</keyword>
<evidence type="ECO:0000256" key="6">
    <source>
        <dbReference type="ARBA" id="ARBA00022989"/>
    </source>
</evidence>
<feature type="transmembrane region" description="Helical" evidence="8">
    <location>
        <begin position="163"/>
        <end position="186"/>
    </location>
</feature>
<dbReference type="InterPro" id="IPR002781">
    <property type="entry name" value="TM_pro_TauE-like"/>
</dbReference>
<evidence type="ECO:0000256" key="1">
    <source>
        <dbReference type="ARBA" id="ARBA00004651"/>
    </source>
</evidence>
<keyword evidence="4 8" id="KW-1003">Cell membrane</keyword>
<feature type="transmembrane region" description="Helical" evidence="8">
    <location>
        <begin position="192"/>
        <end position="215"/>
    </location>
</feature>
<keyword evidence="10" id="KW-1185">Reference proteome</keyword>
<keyword evidence="6 8" id="KW-1133">Transmembrane helix</keyword>
<comment type="similarity">
    <text evidence="2 8">Belongs to the 4-toluene sulfonate uptake permease (TSUP) (TC 2.A.102) family.</text>
</comment>
<feature type="transmembrane region" description="Helical" evidence="8">
    <location>
        <begin position="222"/>
        <end position="241"/>
    </location>
</feature>
<evidence type="ECO:0000256" key="8">
    <source>
        <dbReference type="RuleBase" id="RU363041"/>
    </source>
</evidence>
<feature type="transmembrane region" description="Helical" evidence="8">
    <location>
        <begin position="32"/>
        <end position="53"/>
    </location>
</feature>
<evidence type="ECO:0000313" key="10">
    <source>
        <dbReference type="Proteomes" id="UP001589700"/>
    </source>
</evidence>
<comment type="subcellular location">
    <subcellularLocation>
        <location evidence="1 8">Cell membrane</location>
        <topology evidence="1 8">Multi-pass membrane protein</topology>
    </subcellularLocation>
</comment>
<accession>A0ABV5JP50</accession>
<keyword evidence="7 8" id="KW-0472">Membrane</keyword>
<dbReference type="EMBL" id="JBHMDY010000004">
    <property type="protein sequence ID" value="MFB9259406.1"/>
    <property type="molecule type" value="Genomic_DNA"/>
</dbReference>
<organism evidence="9 10">
    <name type="scientific">Dietzia aerolata</name>
    <dbReference type="NCBI Taxonomy" id="595984"/>
    <lineage>
        <taxon>Bacteria</taxon>
        <taxon>Bacillati</taxon>
        <taxon>Actinomycetota</taxon>
        <taxon>Actinomycetes</taxon>
        <taxon>Mycobacteriales</taxon>
        <taxon>Dietziaceae</taxon>
        <taxon>Dietzia</taxon>
    </lineage>
</organism>
<dbReference type="RefSeq" id="WP_182631739.1">
    <property type="nucleotide sequence ID" value="NZ_JAALDM010000080.1"/>
</dbReference>
<evidence type="ECO:0000313" key="9">
    <source>
        <dbReference type="EMBL" id="MFB9259406.1"/>
    </source>
</evidence>
<proteinExistence type="inferred from homology"/>
<keyword evidence="3" id="KW-0813">Transport</keyword>
<evidence type="ECO:0000256" key="2">
    <source>
        <dbReference type="ARBA" id="ARBA00009142"/>
    </source>
</evidence>
<evidence type="ECO:0000256" key="5">
    <source>
        <dbReference type="ARBA" id="ARBA00022692"/>
    </source>
</evidence>
<gene>
    <name evidence="9" type="ORF">ACFFVD_06280</name>
</gene>
<dbReference type="Pfam" id="PF01925">
    <property type="entry name" value="TauE"/>
    <property type="match status" value="1"/>
</dbReference>
<dbReference type="PANTHER" id="PTHR30269">
    <property type="entry name" value="TRANSMEMBRANE PROTEIN YFCA"/>
    <property type="match status" value="1"/>
</dbReference>
<reference evidence="9 10" key="1">
    <citation type="submission" date="2024-09" db="EMBL/GenBank/DDBJ databases">
        <authorList>
            <person name="Sun Q."/>
            <person name="Mori K."/>
        </authorList>
    </citation>
    <scope>NUCLEOTIDE SEQUENCE [LARGE SCALE GENOMIC DNA]</scope>
    <source>
        <strain evidence="9 10">CCM 7659</strain>
    </source>
</reference>
<dbReference type="InterPro" id="IPR052017">
    <property type="entry name" value="TSUP"/>
</dbReference>
<evidence type="ECO:0000256" key="7">
    <source>
        <dbReference type="ARBA" id="ARBA00023136"/>
    </source>
</evidence>
<evidence type="ECO:0000256" key="3">
    <source>
        <dbReference type="ARBA" id="ARBA00022448"/>
    </source>
</evidence>
<dbReference type="PANTHER" id="PTHR30269:SF37">
    <property type="entry name" value="MEMBRANE TRANSPORTER PROTEIN"/>
    <property type="match status" value="1"/>
</dbReference>
<evidence type="ECO:0000256" key="4">
    <source>
        <dbReference type="ARBA" id="ARBA00022475"/>
    </source>
</evidence>
<dbReference type="Proteomes" id="UP001589700">
    <property type="component" value="Unassembled WGS sequence"/>
</dbReference>
<name>A0ABV5JP50_9ACTN</name>
<sequence>MELIGVAVLCVAVASVIGGATGFGTSLMATPFMLMAGVGLTETVVINLVVALVTRVGVTYQLRQHIDWRRVALLGGASLPGAWLGVETVSMLPEQHLKPAAGVITVVCGLAMALPTSTGARPPAAWLTAVTGAVGGYFSTTTSLNGPPVVLLLGRAKLPPLSFIADLAGYFVITSIVSLSLLWAGTDVDVPAILPMLAACVVAGVVFNQIGIAIAQRLPTHFFRSAVIALVVLAGIVTIVTS</sequence>
<comment type="caution">
    <text evidence="9">The sequence shown here is derived from an EMBL/GenBank/DDBJ whole genome shotgun (WGS) entry which is preliminary data.</text>
</comment>